<organism evidence="2 3">
    <name type="scientific">Malus domestica</name>
    <name type="common">Apple</name>
    <name type="synonym">Pyrus malus</name>
    <dbReference type="NCBI Taxonomy" id="3750"/>
    <lineage>
        <taxon>Eukaryota</taxon>
        <taxon>Viridiplantae</taxon>
        <taxon>Streptophyta</taxon>
        <taxon>Embryophyta</taxon>
        <taxon>Tracheophyta</taxon>
        <taxon>Spermatophyta</taxon>
        <taxon>Magnoliopsida</taxon>
        <taxon>eudicotyledons</taxon>
        <taxon>Gunneridae</taxon>
        <taxon>Pentapetalae</taxon>
        <taxon>rosids</taxon>
        <taxon>fabids</taxon>
        <taxon>Rosales</taxon>
        <taxon>Rosaceae</taxon>
        <taxon>Amygdaloideae</taxon>
        <taxon>Maleae</taxon>
        <taxon>Malus</taxon>
    </lineage>
</organism>
<dbReference type="PRINTS" id="PR00412">
    <property type="entry name" value="EPOXHYDRLASE"/>
</dbReference>
<feature type="domain" description="AB hydrolase-1" evidence="1">
    <location>
        <begin position="52"/>
        <end position="315"/>
    </location>
</feature>
<dbReference type="PRINTS" id="PR00111">
    <property type="entry name" value="ABHYDROLASE"/>
</dbReference>
<dbReference type="STRING" id="3750.A0A498JGG6"/>
<evidence type="ECO:0000313" key="3">
    <source>
        <dbReference type="Proteomes" id="UP000290289"/>
    </source>
</evidence>
<keyword evidence="3" id="KW-1185">Reference proteome</keyword>
<evidence type="ECO:0000259" key="1">
    <source>
        <dbReference type="Pfam" id="PF12697"/>
    </source>
</evidence>
<dbReference type="Pfam" id="PF12697">
    <property type="entry name" value="Abhydrolase_6"/>
    <property type="match status" value="1"/>
</dbReference>
<dbReference type="PANTHER" id="PTHR43139">
    <property type="entry name" value="SI:DKEY-122A22.2"/>
    <property type="match status" value="1"/>
</dbReference>
<reference evidence="2 3" key="1">
    <citation type="submission" date="2018-10" db="EMBL/GenBank/DDBJ databases">
        <title>A high-quality apple genome assembly.</title>
        <authorList>
            <person name="Hu J."/>
        </authorList>
    </citation>
    <scope>NUCLEOTIDE SEQUENCE [LARGE SCALE GENOMIC DNA]</scope>
    <source>
        <strain evidence="3">cv. HFTH1</strain>
        <tissue evidence="2">Young leaf</tissue>
    </source>
</reference>
<sequence>MPCFSLTQSKNSCHRSTFARAGLRSAITDLKDGATTMHCWVPQSPNPSKPNLLLIHGLGLNAMWQFVDLLRHVTPHYNVYVPDLVFFGDSYTTRPDRSESFQAECVMQAMEAHSVRRLSLVGLSYGGFVAYSLAARYKEAVERVVICCAAVCLEEKDLQEGAFRISDLDEAAGILTPQTPQKLRELVRYTFFRPPPVGLLPSCLLMDFIEAMFTEFVQEKKELIRAVPQNRKLSELPKIPQPLHKMGVRLADIHLSQTLRKAGALCTGYDLKSLGRSLFWVLNSLEKHRHVGENAQLVVIKDAGHALNAEKPKEYHKHIKSFLVDSLPRSPPITPSAIPVTH</sequence>
<dbReference type="InterPro" id="IPR000639">
    <property type="entry name" value="Epox_hydrolase-like"/>
</dbReference>
<protein>
    <recommendedName>
        <fullName evidence="1">AB hydrolase-1 domain-containing protein</fullName>
    </recommendedName>
</protein>
<dbReference type="EMBL" id="RDQH01000334">
    <property type="protein sequence ID" value="RXH92762.1"/>
    <property type="molecule type" value="Genomic_DNA"/>
</dbReference>
<dbReference type="InterPro" id="IPR052370">
    <property type="entry name" value="Meta-cleavage_hydrolase"/>
</dbReference>
<dbReference type="Gene3D" id="3.40.50.1820">
    <property type="entry name" value="alpha/beta hydrolase"/>
    <property type="match status" value="1"/>
</dbReference>
<gene>
    <name evidence="2" type="ORF">DVH24_042536</name>
</gene>
<dbReference type="GO" id="GO:0003824">
    <property type="term" value="F:catalytic activity"/>
    <property type="evidence" value="ECO:0007669"/>
    <property type="project" value="InterPro"/>
</dbReference>
<dbReference type="Proteomes" id="UP000290289">
    <property type="component" value="Chromosome 8"/>
</dbReference>
<accession>A0A498JGG6</accession>
<proteinExistence type="predicted"/>
<evidence type="ECO:0000313" key="2">
    <source>
        <dbReference type="EMBL" id="RXH92762.1"/>
    </source>
</evidence>
<name>A0A498JGG6_MALDO</name>
<dbReference type="PANTHER" id="PTHR43139:SF59">
    <property type="entry name" value="ALPHA_BETA-HYDROLASES SUPERFAMILY PROTEIN"/>
    <property type="match status" value="1"/>
</dbReference>
<dbReference type="InterPro" id="IPR000073">
    <property type="entry name" value="AB_hydrolase_1"/>
</dbReference>
<dbReference type="InterPro" id="IPR029058">
    <property type="entry name" value="AB_hydrolase_fold"/>
</dbReference>
<comment type="caution">
    <text evidence="2">The sequence shown here is derived from an EMBL/GenBank/DDBJ whole genome shotgun (WGS) entry which is preliminary data.</text>
</comment>
<dbReference type="AlphaFoldDB" id="A0A498JGG6"/>
<dbReference type="SUPFAM" id="SSF53474">
    <property type="entry name" value="alpha/beta-Hydrolases"/>
    <property type="match status" value="1"/>
</dbReference>